<feature type="domain" description="Endonuclease/exonuclease/phosphatase" evidence="9">
    <location>
        <begin position="4"/>
        <end position="245"/>
    </location>
</feature>
<evidence type="ECO:0000313" key="10">
    <source>
        <dbReference type="EMBL" id="OAI11410.1"/>
    </source>
</evidence>
<dbReference type="PANTHER" id="PTHR22748">
    <property type="entry name" value="AP ENDONUCLEASE"/>
    <property type="match status" value="1"/>
</dbReference>
<feature type="active site" evidence="6">
    <location>
        <position position="108"/>
    </location>
</feature>
<comment type="caution">
    <text evidence="10">The sequence shown here is derived from an EMBL/GenBank/DDBJ whole genome shotgun (WGS) entry which is preliminary data.</text>
</comment>
<feature type="binding site" evidence="7">
    <location>
        <position position="244"/>
    </location>
    <ligand>
        <name>Mg(2+)</name>
        <dbReference type="ChEBI" id="CHEBI:18420"/>
        <label>1</label>
    </ligand>
</feature>
<accession>A0A177N2H9</accession>
<keyword evidence="7" id="KW-0464">Manganese</keyword>
<gene>
    <name evidence="10" type="ORF">A1507_20695</name>
</gene>
<feature type="binding site" evidence="7">
    <location>
        <position position="7"/>
    </location>
    <ligand>
        <name>Mg(2+)</name>
        <dbReference type="ChEBI" id="CHEBI:18420"/>
        <label>1</label>
    </ligand>
</feature>
<dbReference type="InterPro" id="IPR036691">
    <property type="entry name" value="Endo/exonu/phosph_ase_sf"/>
</dbReference>
<dbReference type="NCBIfam" id="TIGR00633">
    <property type="entry name" value="xth"/>
    <property type="match status" value="1"/>
</dbReference>
<comment type="similarity">
    <text evidence="2">Belongs to the DNA repair enzymes AP/ExoA family.</text>
</comment>
<dbReference type="GO" id="GO:0003677">
    <property type="term" value="F:DNA binding"/>
    <property type="evidence" value="ECO:0007669"/>
    <property type="project" value="InterPro"/>
</dbReference>
<dbReference type="PANTHER" id="PTHR22748:SF6">
    <property type="entry name" value="DNA-(APURINIC OR APYRIMIDINIC SITE) ENDONUCLEASE"/>
    <property type="match status" value="1"/>
</dbReference>
<dbReference type="Proteomes" id="UP000077857">
    <property type="component" value="Unassembled WGS sequence"/>
</dbReference>
<dbReference type="Gene3D" id="3.60.10.10">
    <property type="entry name" value="Endonuclease/exonuclease/phosphatase"/>
    <property type="match status" value="1"/>
</dbReference>
<keyword evidence="4" id="KW-0378">Hydrolase</keyword>
<feature type="binding site" evidence="7">
    <location>
        <position position="149"/>
    </location>
    <ligand>
        <name>Mg(2+)</name>
        <dbReference type="ChEBI" id="CHEBI:18420"/>
        <label>1</label>
    </ligand>
</feature>
<evidence type="ECO:0000256" key="7">
    <source>
        <dbReference type="PIRSR" id="PIRSR604808-2"/>
    </source>
</evidence>
<dbReference type="AlphaFoldDB" id="A0A177N2H9"/>
<comment type="cofactor">
    <cofactor evidence="1">
        <name>Mn(2+)</name>
        <dbReference type="ChEBI" id="CHEBI:29035"/>
    </cofactor>
</comment>
<dbReference type="RefSeq" id="WP_064042357.1">
    <property type="nucleotide sequence ID" value="NZ_LUUJ01000122.1"/>
</dbReference>
<dbReference type="InterPro" id="IPR004808">
    <property type="entry name" value="AP_endonuc_1"/>
</dbReference>
<dbReference type="GO" id="GO:0008311">
    <property type="term" value="F:double-stranded DNA 3'-5' DNA exonuclease activity"/>
    <property type="evidence" value="ECO:0007669"/>
    <property type="project" value="TreeGrafter"/>
</dbReference>
<dbReference type="CDD" id="cd09087">
    <property type="entry name" value="Ape1-like_AP-endo"/>
    <property type="match status" value="1"/>
</dbReference>
<dbReference type="NCBIfam" id="TIGR00195">
    <property type="entry name" value="exoDNase_III"/>
    <property type="match status" value="1"/>
</dbReference>
<dbReference type="OrthoDB" id="9803914at2"/>
<keyword evidence="5 7" id="KW-0460">Magnesium</keyword>
<evidence type="ECO:0000256" key="5">
    <source>
        <dbReference type="ARBA" id="ARBA00022842"/>
    </source>
</evidence>
<proteinExistence type="inferred from homology"/>
<dbReference type="GO" id="GO:0046872">
    <property type="term" value="F:metal ion binding"/>
    <property type="evidence" value="ECO:0007669"/>
    <property type="project" value="UniProtKB-KW"/>
</dbReference>
<evidence type="ECO:0000259" key="9">
    <source>
        <dbReference type="Pfam" id="PF03372"/>
    </source>
</evidence>
<feature type="site" description="Important for catalytic activity" evidence="8">
    <location>
        <position position="219"/>
    </location>
</feature>
<dbReference type="PROSITE" id="PS51435">
    <property type="entry name" value="AP_NUCLEASE_F1_4"/>
    <property type="match status" value="1"/>
</dbReference>
<feature type="active site" description="Proton donor/acceptor" evidence="6">
    <location>
        <position position="147"/>
    </location>
</feature>
<keyword evidence="3 7" id="KW-0479">Metal-binding</keyword>
<evidence type="ECO:0000313" key="11">
    <source>
        <dbReference type="Proteomes" id="UP000077857"/>
    </source>
</evidence>
<dbReference type="PROSITE" id="PS00728">
    <property type="entry name" value="AP_NUCLEASE_F1_3"/>
    <property type="match status" value="1"/>
</dbReference>
<feature type="site" description="Transition state stabilizer" evidence="8">
    <location>
        <position position="149"/>
    </location>
</feature>
<comment type="cofactor">
    <cofactor evidence="7">
        <name>Mg(2+)</name>
        <dbReference type="ChEBI" id="CHEBI:18420"/>
    </cofactor>
    <cofactor evidence="7">
        <name>Mn(2+)</name>
        <dbReference type="ChEBI" id="CHEBI:29035"/>
    </cofactor>
    <text evidence="7">Probably binds two magnesium or manganese ions per subunit.</text>
</comment>
<evidence type="ECO:0000256" key="4">
    <source>
        <dbReference type="ARBA" id="ARBA00022801"/>
    </source>
</evidence>
<reference evidence="10 11" key="1">
    <citation type="submission" date="2016-03" db="EMBL/GenBank/DDBJ databases">
        <authorList>
            <person name="Ploux O."/>
        </authorList>
    </citation>
    <scope>NUCLEOTIDE SEQUENCE [LARGE SCALE GENOMIC DNA]</scope>
    <source>
        <strain evidence="10 11">R-45378</strain>
    </source>
</reference>
<evidence type="ECO:0000256" key="2">
    <source>
        <dbReference type="ARBA" id="ARBA00007092"/>
    </source>
</evidence>
<dbReference type="PROSITE" id="PS00727">
    <property type="entry name" value="AP_NUCLEASE_F1_2"/>
    <property type="match status" value="1"/>
</dbReference>
<organism evidence="10 11">
    <name type="scientific">Methylomonas koyamae</name>
    <dbReference type="NCBI Taxonomy" id="702114"/>
    <lineage>
        <taxon>Bacteria</taxon>
        <taxon>Pseudomonadati</taxon>
        <taxon>Pseudomonadota</taxon>
        <taxon>Gammaproteobacteria</taxon>
        <taxon>Methylococcales</taxon>
        <taxon>Methylococcaceae</taxon>
        <taxon>Methylomonas</taxon>
    </lineage>
</organism>
<feature type="site" description="Interaction with DNA substrate" evidence="8">
    <location>
        <position position="245"/>
    </location>
</feature>
<protein>
    <submittedName>
        <fullName evidence="10">Exodeoxyribonuclease III</fullName>
    </submittedName>
</protein>
<evidence type="ECO:0000256" key="8">
    <source>
        <dbReference type="PIRSR" id="PIRSR604808-3"/>
    </source>
</evidence>
<evidence type="ECO:0000256" key="1">
    <source>
        <dbReference type="ARBA" id="ARBA00001936"/>
    </source>
</evidence>
<feature type="binding site" evidence="7">
    <location>
        <position position="35"/>
    </location>
    <ligand>
        <name>Mg(2+)</name>
        <dbReference type="ChEBI" id="CHEBI:18420"/>
        <label>1</label>
    </ligand>
</feature>
<name>A0A177N2H9_9GAMM</name>
<feature type="binding site" evidence="7">
    <location>
        <position position="245"/>
    </location>
    <ligand>
        <name>Mg(2+)</name>
        <dbReference type="ChEBI" id="CHEBI:18420"/>
        <label>1</label>
    </ligand>
</feature>
<dbReference type="EMBL" id="LUUJ01000122">
    <property type="protein sequence ID" value="OAI11410.1"/>
    <property type="molecule type" value="Genomic_DNA"/>
</dbReference>
<dbReference type="GO" id="GO:0003906">
    <property type="term" value="F:DNA-(apurinic or apyrimidinic site) endonuclease activity"/>
    <property type="evidence" value="ECO:0007669"/>
    <property type="project" value="TreeGrafter"/>
</dbReference>
<dbReference type="SUPFAM" id="SSF56219">
    <property type="entry name" value="DNase I-like"/>
    <property type="match status" value="1"/>
</dbReference>
<feature type="active site" description="Proton acceptor" evidence="6">
    <location>
        <position position="245"/>
    </location>
</feature>
<dbReference type="GO" id="GO:0008081">
    <property type="term" value="F:phosphoric diester hydrolase activity"/>
    <property type="evidence" value="ECO:0007669"/>
    <property type="project" value="TreeGrafter"/>
</dbReference>
<feature type="binding site" evidence="7">
    <location>
        <position position="147"/>
    </location>
    <ligand>
        <name>Mg(2+)</name>
        <dbReference type="ChEBI" id="CHEBI:18420"/>
        <label>1</label>
    </ligand>
</feature>
<evidence type="ECO:0000256" key="3">
    <source>
        <dbReference type="ARBA" id="ARBA00022723"/>
    </source>
</evidence>
<dbReference type="InterPro" id="IPR005135">
    <property type="entry name" value="Endo/exonuclease/phosphatase"/>
</dbReference>
<sequence length="255" mass="28255">MKIVSWNVNGIRAVQGKGFAETLAQIDADCILLQETKAQEDQVAQALAGIDGYHVHANSAERKGYSGVALLCRQQPLQILRDIGQTDHDSEGRVIAAEYADFYLVNVYVPNSGDGLSRLDYRQTWDQAFADYLADLQSRKPVIVGGDFNVAHQAIDIARPKANYNKSAGYTQTEIDGFDGILARGLVDSFRHFHPDTVAYSWWSYRANAREKNIGWRIDYLLASEPLIPSIQSAFILPEITGSDHCPVGIEIKPA</sequence>
<dbReference type="InterPro" id="IPR020848">
    <property type="entry name" value="AP_endonuclease_F1_CS"/>
</dbReference>
<dbReference type="Pfam" id="PF03372">
    <property type="entry name" value="Exo_endo_phos"/>
    <property type="match status" value="1"/>
</dbReference>
<evidence type="ECO:0000256" key="6">
    <source>
        <dbReference type="PIRSR" id="PIRSR604808-1"/>
    </source>
</evidence>
<dbReference type="GO" id="GO:0006284">
    <property type="term" value="P:base-excision repair"/>
    <property type="evidence" value="ECO:0007669"/>
    <property type="project" value="TreeGrafter"/>
</dbReference>